<dbReference type="Pfam" id="PF00664">
    <property type="entry name" value="ABC_membrane"/>
    <property type="match status" value="1"/>
</dbReference>
<dbReference type="InterPro" id="IPR014223">
    <property type="entry name" value="ABC_CydC/D"/>
</dbReference>
<gene>
    <name evidence="10" type="primary">cydD</name>
    <name evidence="10" type="ORF">HMPREF9372_3721</name>
</gene>
<feature type="transmembrane region" description="Helical" evidence="7">
    <location>
        <begin position="250"/>
        <end position="268"/>
    </location>
</feature>
<dbReference type="InterPro" id="IPR017871">
    <property type="entry name" value="ABC_transporter-like_CS"/>
</dbReference>
<dbReference type="GO" id="GO:0005886">
    <property type="term" value="C:plasma membrane"/>
    <property type="evidence" value="ECO:0007669"/>
    <property type="project" value="UniProtKB-SubCell"/>
</dbReference>
<reference evidence="10 11" key="1">
    <citation type="submission" date="2011-04" db="EMBL/GenBank/DDBJ databases">
        <authorList>
            <person name="Muzny D."/>
            <person name="Qin X."/>
            <person name="Deng J."/>
            <person name="Jiang H."/>
            <person name="Liu Y."/>
            <person name="Qu J."/>
            <person name="Song X.-Z."/>
            <person name="Zhang L."/>
            <person name="Thornton R."/>
            <person name="Coyle M."/>
            <person name="Francisco L."/>
            <person name="Jackson L."/>
            <person name="Javaid M."/>
            <person name="Korchina V."/>
            <person name="Kovar C."/>
            <person name="Mata R."/>
            <person name="Mathew T."/>
            <person name="Ngo R."/>
            <person name="Nguyen L."/>
            <person name="Nguyen N."/>
            <person name="Okwuonu G."/>
            <person name="Ongeri F."/>
            <person name="Pham C."/>
            <person name="Simmons D."/>
            <person name="Wilczek-Boney K."/>
            <person name="Hale W."/>
            <person name="Jakkamsetti A."/>
            <person name="Pham P."/>
            <person name="Ruth R."/>
            <person name="San Lucas F."/>
            <person name="Warren J."/>
            <person name="Zhang J."/>
            <person name="Zhao Z."/>
            <person name="Zhou C."/>
            <person name="Zhu D."/>
            <person name="Lee S."/>
            <person name="Bess C."/>
            <person name="Blankenburg K."/>
            <person name="Forbes L."/>
            <person name="Fu Q."/>
            <person name="Gubbala S."/>
            <person name="Hirani K."/>
            <person name="Jayaseelan J.C."/>
            <person name="Lara F."/>
            <person name="Munidasa M."/>
            <person name="Palculict T."/>
            <person name="Patil S."/>
            <person name="Pu L.-L."/>
            <person name="Saada N."/>
            <person name="Tang L."/>
            <person name="Weissenberger G."/>
            <person name="Zhu Y."/>
            <person name="Hemphill L."/>
            <person name="Shang Y."/>
            <person name="Youmans B."/>
            <person name="Ayvaz T."/>
            <person name="Ross M."/>
            <person name="Santibanez J."/>
            <person name="Aqrawi P."/>
            <person name="Gross S."/>
            <person name="Joshi V."/>
            <person name="Fowler G."/>
            <person name="Nazareth L."/>
            <person name="Reid J."/>
            <person name="Worley K."/>
            <person name="Petrosino J."/>
            <person name="Highlander S."/>
            <person name="Gibbs R."/>
        </authorList>
    </citation>
    <scope>NUCLEOTIDE SEQUENCE [LARGE SCALE GENOMIC DNA]</scope>
    <source>
        <strain evidence="10 11">2681</strain>
    </source>
</reference>
<feature type="domain" description="ABC transporter" evidence="8">
    <location>
        <begin position="340"/>
        <end position="569"/>
    </location>
</feature>
<dbReference type="PANTHER" id="PTHR43394:SF1">
    <property type="entry name" value="ATP-BINDING CASSETTE SUB-FAMILY B MEMBER 10, MITOCHONDRIAL"/>
    <property type="match status" value="1"/>
</dbReference>
<dbReference type="AlphaFoldDB" id="F9DY40"/>
<dbReference type="Proteomes" id="UP000005316">
    <property type="component" value="Unassembled WGS sequence"/>
</dbReference>
<feature type="transmembrane region" description="Helical" evidence="7">
    <location>
        <begin position="157"/>
        <end position="180"/>
    </location>
</feature>
<dbReference type="InterPro" id="IPR003593">
    <property type="entry name" value="AAA+_ATPase"/>
</dbReference>
<dbReference type="PROSITE" id="PS00211">
    <property type="entry name" value="ABC_TRANSPORTER_1"/>
    <property type="match status" value="1"/>
</dbReference>
<organism evidence="10 11">
    <name type="scientific">Sporosarcina newyorkensis 2681</name>
    <dbReference type="NCBI Taxonomy" id="1027292"/>
    <lineage>
        <taxon>Bacteria</taxon>
        <taxon>Bacillati</taxon>
        <taxon>Bacillota</taxon>
        <taxon>Bacilli</taxon>
        <taxon>Bacillales</taxon>
        <taxon>Caryophanaceae</taxon>
        <taxon>Sporosarcina</taxon>
    </lineage>
</organism>
<evidence type="ECO:0000259" key="8">
    <source>
        <dbReference type="PROSITE" id="PS50893"/>
    </source>
</evidence>
<dbReference type="InterPro" id="IPR011527">
    <property type="entry name" value="ABC1_TM_dom"/>
</dbReference>
<protein>
    <submittedName>
        <fullName evidence="10">Cysteine/glutathione ABC superfamily ATP binding cassette transporter, ABC/membrane protein</fullName>
    </submittedName>
</protein>
<dbReference type="InterPro" id="IPR039421">
    <property type="entry name" value="Type_1_exporter"/>
</dbReference>
<dbReference type="SUPFAM" id="SSF52540">
    <property type="entry name" value="P-loop containing nucleoside triphosphate hydrolases"/>
    <property type="match status" value="1"/>
</dbReference>
<sequence length="577" mass="65257">MMRSLSIVIKLMMIEKKDIFLSIIFGFIAGIAGVGLFSASGYLISKAALVPPLYTLIILTSTVKILGFTRALSRYAERYFSHRATFTTLSNLRVSFFERLEPLAPRIFQKYRSGDLLSRIVGDVESLQNFFLRVFYPPIVLITVFLSTILFTTFFSAYIAIVFLVGLIVTVFVIPALFAVRQAKIKRYVLERRGELSTEVTEFLHGFRDLKIYQKLEEKEKKLLQSSDTYIKEQENEGINTLYNESVNSFVALFVTWFVLGLGAYLVINGQLEGLFLAMLVMTSLTVFEDVGPMAVFPIHLQDSKYAATRLYSVVDEENTVGISEEKVMEQLPKAKALSIHMNHVTFTFADEWRLALDQINLSLPAGSKTAIVGPSGSGKSTLLQTLLKIIPINQGEILLNGLSIDRFNQESLWEESNVVLQENHFFYGTIRDNLLLAGNEVTDEEMQSILAKVRLEHFRLADPVLEKGENLSGGEKQRLAIARAMLKGGRLWLLDEPTSSVDVLTEQSIYMHLFDQAKEDTLVLVSHRLTGLEKMDQIIVMEQGKVIESGTFAELIERKGYFYEMKEIEKSFLISE</sequence>
<evidence type="ECO:0000256" key="2">
    <source>
        <dbReference type="ARBA" id="ARBA00022692"/>
    </source>
</evidence>
<evidence type="ECO:0000256" key="4">
    <source>
        <dbReference type="ARBA" id="ARBA00022840"/>
    </source>
</evidence>
<dbReference type="SUPFAM" id="SSF90123">
    <property type="entry name" value="ABC transporter transmembrane region"/>
    <property type="match status" value="1"/>
</dbReference>
<dbReference type="InterPro" id="IPR003439">
    <property type="entry name" value="ABC_transporter-like_ATP-bd"/>
</dbReference>
<feature type="domain" description="ABC transmembrane type-1" evidence="9">
    <location>
        <begin position="20"/>
        <end position="289"/>
    </location>
</feature>
<keyword evidence="4" id="KW-0067">ATP-binding</keyword>
<dbReference type="InterPro" id="IPR036640">
    <property type="entry name" value="ABC1_TM_sf"/>
</dbReference>
<dbReference type="eggNOG" id="COG4987">
    <property type="taxonomic scope" value="Bacteria"/>
</dbReference>
<keyword evidence="6 7" id="KW-0472">Membrane</keyword>
<dbReference type="HOGENOM" id="CLU_000604_84_9_9"/>
<evidence type="ECO:0000313" key="11">
    <source>
        <dbReference type="Proteomes" id="UP000005316"/>
    </source>
</evidence>
<dbReference type="CDD" id="cd03228">
    <property type="entry name" value="ABCC_MRP_Like"/>
    <property type="match status" value="1"/>
</dbReference>
<evidence type="ECO:0000256" key="7">
    <source>
        <dbReference type="SAM" id="Phobius"/>
    </source>
</evidence>
<dbReference type="EMBL" id="AFPZ01000121">
    <property type="protein sequence ID" value="EGQ19325.1"/>
    <property type="molecule type" value="Genomic_DNA"/>
</dbReference>
<dbReference type="GO" id="GO:0016887">
    <property type="term" value="F:ATP hydrolysis activity"/>
    <property type="evidence" value="ECO:0007669"/>
    <property type="project" value="InterPro"/>
</dbReference>
<dbReference type="GO" id="GO:0034775">
    <property type="term" value="P:glutathione transmembrane transport"/>
    <property type="evidence" value="ECO:0007669"/>
    <property type="project" value="InterPro"/>
</dbReference>
<evidence type="ECO:0000313" key="10">
    <source>
        <dbReference type="EMBL" id="EGQ19325.1"/>
    </source>
</evidence>
<dbReference type="NCBIfam" id="TIGR02868">
    <property type="entry name" value="CydC"/>
    <property type="match status" value="1"/>
</dbReference>
<feature type="transmembrane region" description="Helical" evidence="7">
    <location>
        <begin position="53"/>
        <end position="73"/>
    </location>
</feature>
<dbReference type="GO" id="GO:0015421">
    <property type="term" value="F:ABC-type oligopeptide transporter activity"/>
    <property type="evidence" value="ECO:0007669"/>
    <property type="project" value="TreeGrafter"/>
</dbReference>
<dbReference type="GO" id="GO:0005524">
    <property type="term" value="F:ATP binding"/>
    <property type="evidence" value="ECO:0007669"/>
    <property type="project" value="UniProtKB-KW"/>
</dbReference>
<keyword evidence="5 7" id="KW-1133">Transmembrane helix</keyword>
<evidence type="ECO:0000256" key="1">
    <source>
        <dbReference type="ARBA" id="ARBA00004651"/>
    </source>
</evidence>
<evidence type="ECO:0000256" key="3">
    <source>
        <dbReference type="ARBA" id="ARBA00022741"/>
    </source>
</evidence>
<evidence type="ECO:0000256" key="5">
    <source>
        <dbReference type="ARBA" id="ARBA00022989"/>
    </source>
</evidence>
<dbReference type="CDD" id="cd18585">
    <property type="entry name" value="ABC_6TM_CydC"/>
    <property type="match status" value="1"/>
</dbReference>
<dbReference type="PANTHER" id="PTHR43394">
    <property type="entry name" value="ATP-DEPENDENT PERMEASE MDL1, MITOCHONDRIAL"/>
    <property type="match status" value="1"/>
</dbReference>
<proteinExistence type="predicted"/>
<dbReference type="SMART" id="SM00382">
    <property type="entry name" value="AAA"/>
    <property type="match status" value="1"/>
</dbReference>
<feature type="transmembrane region" description="Helical" evidence="7">
    <location>
        <begin position="20"/>
        <end position="41"/>
    </location>
</feature>
<dbReference type="Gene3D" id="1.20.1560.10">
    <property type="entry name" value="ABC transporter type 1, transmembrane domain"/>
    <property type="match status" value="1"/>
</dbReference>
<evidence type="ECO:0000259" key="9">
    <source>
        <dbReference type="PROSITE" id="PS50929"/>
    </source>
</evidence>
<comment type="caution">
    <text evidence="10">The sequence shown here is derived from an EMBL/GenBank/DDBJ whole genome shotgun (WGS) entry which is preliminary data.</text>
</comment>
<dbReference type="PROSITE" id="PS50929">
    <property type="entry name" value="ABC_TM1F"/>
    <property type="match status" value="1"/>
</dbReference>
<dbReference type="Gene3D" id="3.40.50.300">
    <property type="entry name" value="P-loop containing nucleotide triphosphate hydrolases"/>
    <property type="match status" value="1"/>
</dbReference>
<keyword evidence="3" id="KW-0547">Nucleotide-binding</keyword>
<comment type="subcellular location">
    <subcellularLocation>
        <location evidence="1">Cell membrane</location>
        <topology evidence="1">Multi-pass membrane protein</topology>
    </subcellularLocation>
</comment>
<dbReference type="Pfam" id="PF00005">
    <property type="entry name" value="ABC_tran"/>
    <property type="match status" value="1"/>
</dbReference>
<evidence type="ECO:0000256" key="6">
    <source>
        <dbReference type="ARBA" id="ARBA00023136"/>
    </source>
</evidence>
<keyword evidence="2 7" id="KW-0812">Transmembrane</keyword>
<feature type="transmembrane region" description="Helical" evidence="7">
    <location>
        <begin position="130"/>
        <end position="151"/>
    </location>
</feature>
<dbReference type="InterPro" id="IPR027417">
    <property type="entry name" value="P-loop_NTPase"/>
</dbReference>
<accession>F9DY40</accession>
<dbReference type="GO" id="GO:0045454">
    <property type="term" value="P:cell redox homeostasis"/>
    <property type="evidence" value="ECO:0007669"/>
    <property type="project" value="InterPro"/>
</dbReference>
<name>F9DY40_9BACL</name>
<dbReference type="PROSITE" id="PS50893">
    <property type="entry name" value="ABC_TRANSPORTER_2"/>
    <property type="match status" value="1"/>
</dbReference>